<dbReference type="PANTHER" id="PTHR31303">
    <property type="entry name" value="CTP-DEPENDENT DIACYLGLYCEROL KINASE 1"/>
    <property type="match status" value="1"/>
</dbReference>
<keyword evidence="3" id="KW-1185">Reference proteome</keyword>
<evidence type="ECO:0000256" key="1">
    <source>
        <dbReference type="SAM" id="Phobius"/>
    </source>
</evidence>
<feature type="transmembrane region" description="Helical" evidence="1">
    <location>
        <begin position="132"/>
        <end position="158"/>
    </location>
</feature>
<dbReference type="OrthoDB" id="107330at2157"/>
<dbReference type="Proteomes" id="UP000826709">
    <property type="component" value="Chromosome"/>
</dbReference>
<proteinExistence type="predicted"/>
<dbReference type="InterPro" id="IPR037997">
    <property type="entry name" value="Dgk1-like"/>
</dbReference>
<dbReference type="GO" id="GO:0004143">
    <property type="term" value="F:ATP-dependent diacylglycerol kinase activity"/>
    <property type="evidence" value="ECO:0007669"/>
    <property type="project" value="InterPro"/>
</dbReference>
<protein>
    <recommendedName>
        <fullName evidence="4">Phosphatidate cytidylyltransferase</fullName>
    </recommendedName>
</protein>
<accession>A0A8G1A0S2</accession>
<dbReference type="PANTHER" id="PTHR31303:SF1">
    <property type="entry name" value="CTP-DEPENDENT DIACYLGLYCEROL KINASE 1"/>
    <property type="match status" value="1"/>
</dbReference>
<keyword evidence="1" id="KW-1133">Transmembrane helix</keyword>
<evidence type="ECO:0000313" key="3">
    <source>
        <dbReference type="Proteomes" id="UP000826709"/>
    </source>
</evidence>
<dbReference type="RefSeq" id="WP_220682039.1">
    <property type="nucleotide sequence ID" value="NZ_CP037968.1"/>
</dbReference>
<name>A0A8G1A0S2_9EURY</name>
<keyword evidence="1" id="KW-0812">Transmembrane</keyword>
<feature type="transmembrane region" description="Helical" evidence="1">
    <location>
        <begin position="7"/>
        <end position="26"/>
    </location>
</feature>
<sequence>MRELGRQAVHLLFGLGIASVLLIPVPGVASKIYAAFLIAGLVIAEALLHGRHVPIFSEVVGAFERKETFPGKGAAYFVAGALFSSIFFTPGTAFVAVLSLAVLDSAATVVGITCGRHPLVNGRTLEGSVGGFLALAAVLLFIMPPLPALIAAAAAMLAELLSPVDDNLVIPPVVGAVLTLLPCS</sequence>
<feature type="transmembrane region" description="Helical" evidence="1">
    <location>
        <begin position="69"/>
        <end position="88"/>
    </location>
</feature>
<gene>
    <name evidence="2" type="ORF">E2N92_02030</name>
</gene>
<reference evidence="2" key="2">
    <citation type="submission" date="2019-03" db="EMBL/GenBank/DDBJ databases">
        <authorList>
            <person name="Chen S.-C."/>
            <person name="Wu S.-Y."/>
            <person name="Lai M.-C."/>
        </authorList>
    </citation>
    <scope>NUCLEOTIDE SEQUENCE</scope>
    <source>
        <strain evidence="2">ML15</strain>
    </source>
</reference>
<feature type="transmembrane region" description="Helical" evidence="1">
    <location>
        <begin position="32"/>
        <end position="48"/>
    </location>
</feature>
<dbReference type="AlphaFoldDB" id="A0A8G1A0S2"/>
<organism evidence="2 3">
    <name type="scientific">Methanofollis formosanus</name>
    <dbReference type="NCBI Taxonomy" id="299308"/>
    <lineage>
        <taxon>Archaea</taxon>
        <taxon>Methanobacteriati</taxon>
        <taxon>Methanobacteriota</taxon>
        <taxon>Stenosarchaea group</taxon>
        <taxon>Methanomicrobia</taxon>
        <taxon>Methanomicrobiales</taxon>
        <taxon>Methanomicrobiaceae</taxon>
        <taxon>Methanofollis</taxon>
    </lineage>
</organism>
<dbReference type="KEGG" id="mfk:E2N92_02030"/>
<keyword evidence="1" id="KW-0472">Membrane</keyword>
<reference evidence="2" key="1">
    <citation type="journal article" date="2005" name="Int. J. Syst. Evol. Microbiol.">
        <title>Methanofollis formosanus sp. nov., isolated from a fish pond.</title>
        <authorList>
            <person name="Wu S.Y."/>
            <person name="Chen S.C."/>
            <person name="Lai M.C."/>
        </authorList>
    </citation>
    <scope>NUCLEOTIDE SEQUENCE</scope>
    <source>
        <strain evidence="2">ML15</strain>
    </source>
</reference>
<evidence type="ECO:0008006" key="4">
    <source>
        <dbReference type="Google" id="ProtNLM"/>
    </source>
</evidence>
<dbReference type="EMBL" id="CP037968">
    <property type="protein sequence ID" value="QYZ78294.1"/>
    <property type="molecule type" value="Genomic_DNA"/>
</dbReference>
<evidence type="ECO:0000313" key="2">
    <source>
        <dbReference type="EMBL" id="QYZ78294.1"/>
    </source>
</evidence>